<dbReference type="EMBL" id="ML211022">
    <property type="protein sequence ID" value="TFK91348.1"/>
    <property type="molecule type" value="Genomic_DNA"/>
</dbReference>
<keyword evidence="2" id="KW-1185">Reference proteome</keyword>
<gene>
    <name evidence="1" type="ORF">K466DRAFT_482927</name>
</gene>
<organism evidence="1 2">
    <name type="scientific">Polyporus arcularius HHB13444</name>
    <dbReference type="NCBI Taxonomy" id="1314778"/>
    <lineage>
        <taxon>Eukaryota</taxon>
        <taxon>Fungi</taxon>
        <taxon>Dikarya</taxon>
        <taxon>Basidiomycota</taxon>
        <taxon>Agaricomycotina</taxon>
        <taxon>Agaricomycetes</taxon>
        <taxon>Polyporales</taxon>
        <taxon>Polyporaceae</taxon>
        <taxon>Polyporus</taxon>
    </lineage>
</organism>
<protein>
    <recommendedName>
        <fullName evidence="3">F-box domain-containing protein</fullName>
    </recommendedName>
</protein>
<dbReference type="InParanoid" id="A0A5C3PU75"/>
<name>A0A5C3PU75_9APHY</name>
<sequence>YLKPEDLLKLARTCKALRQRFMNRDSAVIWRRARRNVSGLPEPPSYLSEPAYAFFMFERRCYNIDKTFWRLAKRYCSACRKKL</sequence>
<dbReference type="STRING" id="1314778.A0A5C3PU75"/>
<evidence type="ECO:0008006" key="3">
    <source>
        <dbReference type="Google" id="ProtNLM"/>
    </source>
</evidence>
<proteinExistence type="predicted"/>
<dbReference type="Proteomes" id="UP000308197">
    <property type="component" value="Unassembled WGS sequence"/>
</dbReference>
<feature type="non-terminal residue" evidence="1">
    <location>
        <position position="1"/>
    </location>
</feature>
<evidence type="ECO:0000313" key="1">
    <source>
        <dbReference type="EMBL" id="TFK91348.1"/>
    </source>
</evidence>
<dbReference type="InterPro" id="IPR036047">
    <property type="entry name" value="F-box-like_dom_sf"/>
</dbReference>
<dbReference type="SUPFAM" id="SSF81383">
    <property type="entry name" value="F-box domain"/>
    <property type="match status" value="1"/>
</dbReference>
<dbReference type="AlphaFoldDB" id="A0A5C3PU75"/>
<evidence type="ECO:0000313" key="2">
    <source>
        <dbReference type="Proteomes" id="UP000308197"/>
    </source>
</evidence>
<accession>A0A5C3PU75</accession>
<reference evidence="1 2" key="1">
    <citation type="journal article" date="2019" name="Nat. Ecol. Evol.">
        <title>Megaphylogeny resolves global patterns of mushroom evolution.</title>
        <authorList>
            <person name="Varga T."/>
            <person name="Krizsan K."/>
            <person name="Foldi C."/>
            <person name="Dima B."/>
            <person name="Sanchez-Garcia M."/>
            <person name="Sanchez-Ramirez S."/>
            <person name="Szollosi G.J."/>
            <person name="Szarkandi J.G."/>
            <person name="Papp V."/>
            <person name="Albert L."/>
            <person name="Andreopoulos W."/>
            <person name="Angelini C."/>
            <person name="Antonin V."/>
            <person name="Barry K.W."/>
            <person name="Bougher N.L."/>
            <person name="Buchanan P."/>
            <person name="Buyck B."/>
            <person name="Bense V."/>
            <person name="Catcheside P."/>
            <person name="Chovatia M."/>
            <person name="Cooper J."/>
            <person name="Damon W."/>
            <person name="Desjardin D."/>
            <person name="Finy P."/>
            <person name="Geml J."/>
            <person name="Haridas S."/>
            <person name="Hughes K."/>
            <person name="Justo A."/>
            <person name="Karasinski D."/>
            <person name="Kautmanova I."/>
            <person name="Kiss B."/>
            <person name="Kocsube S."/>
            <person name="Kotiranta H."/>
            <person name="LaButti K.M."/>
            <person name="Lechner B.E."/>
            <person name="Liimatainen K."/>
            <person name="Lipzen A."/>
            <person name="Lukacs Z."/>
            <person name="Mihaltcheva S."/>
            <person name="Morgado L.N."/>
            <person name="Niskanen T."/>
            <person name="Noordeloos M.E."/>
            <person name="Ohm R.A."/>
            <person name="Ortiz-Santana B."/>
            <person name="Ovrebo C."/>
            <person name="Racz N."/>
            <person name="Riley R."/>
            <person name="Savchenko A."/>
            <person name="Shiryaev A."/>
            <person name="Soop K."/>
            <person name="Spirin V."/>
            <person name="Szebenyi C."/>
            <person name="Tomsovsky M."/>
            <person name="Tulloss R.E."/>
            <person name="Uehling J."/>
            <person name="Grigoriev I.V."/>
            <person name="Vagvolgyi C."/>
            <person name="Papp T."/>
            <person name="Martin F.M."/>
            <person name="Miettinen O."/>
            <person name="Hibbett D.S."/>
            <person name="Nagy L.G."/>
        </authorList>
    </citation>
    <scope>NUCLEOTIDE SEQUENCE [LARGE SCALE GENOMIC DNA]</scope>
    <source>
        <strain evidence="1 2">HHB13444</strain>
    </source>
</reference>